<keyword evidence="3" id="KW-1185">Reference proteome</keyword>
<dbReference type="InterPro" id="IPR020683">
    <property type="entry name" value="DUF3447"/>
</dbReference>
<feature type="domain" description="DUF3447" evidence="1">
    <location>
        <begin position="242"/>
        <end position="312"/>
    </location>
</feature>
<dbReference type="OrthoDB" id="10673295at2759"/>
<dbReference type="SUPFAM" id="SSF48403">
    <property type="entry name" value="Ankyrin repeat"/>
    <property type="match status" value="1"/>
</dbReference>
<proteinExistence type="predicted"/>
<gene>
    <name evidence="2" type="ORF">TRFO_17382</name>
</gene>
<organism evidence="2 3">
    <name type="scientific">Tritrichomonas foetus</name>
    <dbReference type="NCBI Taxonomy" id="1144522"/>
    <lineage>
        <taxon>Eukaryota</taxon>
        <taxon>Metamonada</taxon>
        <taxon>Parabasalia</taxon>
        <taxon>Tritrichomonadida</taxon>
        <taxon>Tritrichomonadidae</taxon>
        <taxon>Tritrichomonas</taxon>
    </lineage>
</organism>
<dbReference type="InterPro" id="IPR036770">
    <property type="entry name" value="Ankyrin_rpt-contain_sf"/>
</dbReference>
<dbReference type="EMBL" id="MLAK01000557">
    <property type="protein sequence ID" value="OHT12747.1"/>
    <property type="molecule type" value="Genomic_DNA"/>
</dbReference>
<dbReference type="PANTHER" id="PTHR24159:SF5">
    <property type="entry name" value="ANK_REP_REGION DOMAIN-CONTAINING PROTEIN"/>
    <property type="match status" value="1"/>
</dbReference>
<reference evidence="2" key="1">
    <citation type="submission" date="2016-10" db="EMBL/GenBank/DDBJ databases">
        <authorList>
            <person name="Benchimol M."/>
            <person name="Almeida L.G."/>
            <person name="Vasconcelos A.T."/>
            <person name="Perreira-Neves A."/>
            <person name="Rosa I.A."/>
            <person name="Tasca T."/>
            <person name="Bogo M.R."/>
            <person name="de Souza W."/>
        </authorList>
    </citation>
    <scope>NUCLEOTIDE SEQUENCE [LARGE SCALE GENOMIC DNA]</scope>
    <source>
        <strain evidence="2">K</strain>
    </source>
</reference>
<sequence>MNVLHFSKKDFFFIDFENMQATLNLISSVAYARPTKLKLFKNLIIELAALIKPFESRIHELTQYHKRNNSPPPQSWIRQKDLFLLYSLVQANIISSDTIKTFYSSYYTFIESLPEYSAEIDSGLIDNEMSKIFYNDQLNELESAFKDPNMNSETEIKNKGIFSIKVEPFAIYDDYPNSSLIETAAFYGASKCFRFLLLNKKEYNEKSNDTINNMLNNDTNNFPQISFNKIGLAVSNNEYESNQIMNCAVAGSNPEIIRICESKGFSFNKTMETAIFFHQNEIAKWLYEVKNMKYDINSLIACMYSSNYEMFLEINQQNNQHNLFSINDKGDHGVQSFFYSVPLDIAAFEGYMKFVKIFCNFPKINLLEINDYVCEFFFWKITNRLCN</sequence>
<dbReference type="VEuPathDB" id="TrichDB:TRFO_17382"/>
<dbReference type="PANTHER" id="PTHR24159">
    <property type="match status" value="1"/>
</dbReference>
<evidence type="ECO:0000313" key="2">
    <source>
        <dbReference type="EMBL" id="OHT12747.1"/>
    </source>
</evidence>
<dbReference type="RefSeq" id="XP_068365883.1">
    <property type="nucleotide sequence ID" value="XM_068499552.1"/>
</dbReference>
<evidence type="ECO:0000259" key="1">
    <source>
        <dbReference type="Pfam" id="PF11929"/>
    </source>
</evidence>
<dbReference type="GeneID" id="94834256"/>
<dbReference type="Proteomes" id="UP000179807">
    <property type="component" value="Unassembled WGS sequence"/>
</dbReference>
<name>A0A1J4KND4_9EUKA</name>
<evidence type="ECO:0000313" key="3">
    <source>
        <dbReference type="Proteomes" id="UP000179807"/>
    </source>
</evidence>
<protein>
    <recommendedName>
        <fullName evidence="1">DUF3447 domain-containing protein</fullName>
    </recommendedName>
</protein>
<dbReference type="AlphaFoldDB" id="A0A1J4KND4"/>
<comment type="caution">
    <text evidence="2">The sequence shown here is derived from an EMBL/GenBank/DDBJ whole genome shotgun (WGS) entry which is preliminary data.</text>
</comment>
<accession>A0A1J4KND4</accession>
<dbReference type="Pfam" id="PF11929">
    <property type="entry name" value="DUF3447"/>
    <property type="match status" value="1"/>
</dbReference>